<organism evidence="2 3">
    <name type="scientific">Cuscuta epithymum</name>
    <dbReference type="NCBI Taxonomy" id="186058"/>
    <lineage>
        <taxon>Eukaryota</taxon>
        <taxon>Viridiplantae</taxon>
        <taxon>Streptophyta</taxon>
        <taxon>Embryophyta</taxon>
        <taxon>Tracheophyta</taxon>
        <taxon>Spermatophyta</taxon>
        <taxon>Magnoliopsida</taxon>
        <taxon>eudicotyledons</taxon>
        <taxon>Gunneridae</taxon>
        <taxon>Pentapetalae</taxon>
        <taxon>asterids</taxon>
        <taxon>lamiids</taxon>
        <taxon>Solanales</taxon>
        <taxon>Convolvulaceae</taxon>
        <taxon>Cuscuteae</taxon>
        <taxon>Cuscuta</taxon>
        <taxon>Cuscuta subgen. Cuscuta</taxon>
    </lineage>
</organism>
<evidence type="ECO:0000313" key="2">
    <source>
        <dbReference type="EMBL" id="CAH9071680.1"/>
    </source>
</evidence>
<dbReference type="InterPro" id="IPR040374">
    <property type="entry name" value="BIC"/>
</dbReference>
<sequence>MKQKRLTTATRYDHHQEEPPSKVRATAYHWGNSYDSQSHMEASLLKGTAAEGGGGGCDELEEGGLLLREPPLAEEDTGRERLQRHIHEVAGHVWIPEMWGQEEFLKDWIDSCTFDASWVNANIILARTALAETARRTPPPPPHPTPARLRIDSTCFPIP</sequence>
<feature type="region of interest" description="Disordered" evidence="1">
    <location>
        <begin position="49"/>
        <end position="79"/>
    </location>
</feature>
<feature type="compositionally biased region" description="Basic and acidic residues" evidence="1">
    <location>
        <begin position="11"/>
        <end position="21"/>
    </location>
</feature>
<dbReference type="EMBL" id="CAMAPF010000021">
    <property type="protein sequence ID" value="CAH9071680.1"/>
    <property type="molecule type" value="Genomic_DNA"/>
</dbReference>
<dbReference type="GO" id="GO:0009785">
    <property type="term" value="P:blue light signaling pathway"/>
    <property type="evidence" value="ECO:0007669"/>
    <property type="project" value="InterPro"/>
</dbReference>
<evidence type="ECO:0008006" key="4">
    <source>
        <dbReference type="Google" id="ProtNLM"/>
    </source>
</evidence>
<gene>
    <name evidence="2" type="ORF">CEPIT_LOCUS4038</name>
</gene>
<feature type="region of interest" description="Disordered" evidence="1">
    <location>
        <begin position="1"/>
        <end position="23"/>
    </location>
</feature>
<evidence type="ECO:0000313" key="3">
    <source>
        <dbReference type="Proteomes" id="UP001152523"/>
    </source>
</evidence>
<feature type="compositionally biased region" description="Polar residues" evidence="1">
    <location>
        <begin position="1"/>
        <end position="10"/>
    </location>
</feature>
<dbReference type="PANTHER" id="PTHR34207:SF2">
    <property type="entry name" value="PROTEIN BIC1"/>
    <property type="match status" value="1"/>
</dbReference>
<name>A0AAV0CCE9_9ASTE</name>
<dbReference type="AlphaFoldDB" id="A0AAV0CCE9"/>
<comment type="caution">
    <text evidence="2">The sequence shown here is derived from an EMBL/GenBank/DDBJ whole genome shotgun (WGS) entry which is preliminary data.</text>
</comment>
<dbReference type="PANTHER" id="PTHR34207">
    <property type="entry name" value="PROTEIN BIC1"/>
    <property type="match status" value="1"/>
</dbReference>
<dbReference type="Proteomes" id="UP001152523">
    <property type="component" value="Unassembled WGS sequence"/>
</dbReference>
<dbReference type="CDD" id="cd22645">
    <property type="entry name" value="BIC1_CID"/>
    <property type="match status" value="1"/>
</dbReference>
<protein>
    <recommendedName>
        <fullName evidence="4">Protein BIC1</fullName>
    </recommendedName>
</protein>
<proteinExistence type="predicted"/>
<accession>A0AAV0CCE9</accession>
<reference evidence="2" key="1">
    <citation type="submission" date="2022-07" db="EMBL/GenBank/DDBJ databases">
        <authorList>
            <person name="Macas J."/>
            <person name="Novak P."/>
            <person name="Neumann P."/>
        </authorList>
    </citation>
    <scope>NUCLEOTIDE SEQUENCE</scope>
</reference>
<evidence type="ECO:0000256" key="1">
    <source>
        <dbReference type="SAM" id="MobiDB-lite"/>
    </source>
</evidence>
<keyword evidence="3" id="KW-1185">Reference proteome</keyword>